<proteinExistence type="inferred from homology"/>
<dbReference type="EC" id="2.7.7.105" evidence="5"/>
<evidence type="ECO:0000256" key="2">
    <source>
        <dbReference type="ARBA" id="ARBA00022695"/>
    </source>
</evidence>
<dbReference type="GO" id="GO:0016779">
    <property type="term" value="F:nucleotidyltransferase activity"/>
    <property type="evidence" value="ECO:0007669"/>
    <property type="project" value="UniProtKB-KW"/>
</dbReference>
<dbReference type="PANTHER" id="PTHR40392">
    <property type="entry name" value="2-PHOSPHO-L-LACTATE GUANYLYLTRANSFERASE"/>
    <property type="match status" value="1"/>
</dbReference>
<gene>
    <name evidence="5" type="primary">fbiD</name>
    <name evidence="7" type="ORF">J0911_18460</name>
</gene>
<feature type="binding site" evidence="5">
    <location>
        <position position="213"/>
    </location>
    <ligand>
        <name>phosphoenolpyruvate</name>
        <dbReference type="ChEBI" id="CHEBI:58702"/>
    </ligand>
</feature>
<accession>A0ABS3IEE7</accession>
<dbReference type="Proteomes" id="UP000664617">
    <property type="component" value="Unassembled WGS sequence"/>
</dbReference>
<keyword evidence="4 5" id="KW-0342">GTP-binding</keyword>
<keyword evidence="1 5" id="KW-0808">Transferase</keyword>
<comment type="similarity">
    <text evidence="5">Belongs to the CofC family.</text>
</comment>
<dbReference type="Pfam" id="PF01983">
    <property type="entry name" value="CofC"/>
    <property type="match status" value="1"/>
</dbReference>
<comment type="pathway">
    <text evidence="5">Cofactor biosynthesis; coenzyme F420 biosynthesis.</text>
</comment>
<keyword evidence="2 5" id="KW-0548">Nucleotidyltransferase</keyword>
<evidence type="ECO:0000256" key="4">
    <source>
        <dbReference type="ARBA" id="ARBA00023134"/>
    </source>
</evidence>
<dbReference type="RefSeq" id="WP_207276965.1">
    <property type="nucleotide sequence ID" value="NZ_JAFMPK010000048.1"/>
</dbReference>
<evidence type="ECO:0000256" key="5">
    <source>
        <dbReference type="HAMAP-Rule" id="MF_02114"/>
    </source>
</evidence>
<evidence type="ECO:0000256" key="1">
    <source>
        <dbReference type="ARBA" id="ARBA00022679"/>
    </source>
</evidence>
<feature type="region of interest" description="Disordered" evidence="6">
    <location>
        <begin position="153"/>
        <end position="180"/>
    </location>
</feature>
<dbReference type="EMBL" id="JAFMPK010000048">
    <property type="protein sequence ID" value="MBO0611011.1"/>
    <property type="molecule type" value="Genomic_DNA"/>
</dbReference>
<protein>
    <recommendedName>
        <fullName evidence="5">Phosphoenolpyruvate guanylyltransferase</fullName>
        <shortName evidence="5">PEP guanylyltransferase</shortName>
        <ecNumber evidence="5">2.7.7.105</ecNumber>
    </recommendedName>
</protein>
<dbReference type="SUPFAM" id="SSF53448">
    <property type="entry name" value="Nucleotide-diphospho-sugar transferases"/>
    <property type="match status" value="1"/>
</dbReference>
<evidence type="ECO:0000256" key="3">
    <source>
        <dbReference type="ARBA" id="ARBA00022741"/>
    </source>
</evidence>
<keyword evidence="3 5" id="KW-0547">Nucleotide-binding</keyword>
<evidence type="ECO:0000313" key="7">
    <source>
        <dbReference type="EMBL" id="MBO0611011.1"/>
    </source>
</evidence>
<comment type="catalytic activity">
    <reaction evidence="5">
        <text>phosphoenolpyruvate + GTP + H(+) = enolpyruvoyl-2-diphospho-5'-guanosine + diphosphate</text>
        <dbReference type="Rhea" id="RHEA:30519"/>
        <dbReference type="ChEBI" id="CHEBI:15378"/>
        <dbReference type="ChEBI" id="CHEBI:33019"/>
        <dbReference type="ChEBI" id="CHEBI:37565"/>
        <dbReference type="ChEBI" id="CHEBI:58702"/>
        <dbReference type="ChEBI" id="CHEBI:143701"/>
        <dbReference type="EC" id="2.7.7.105"/>
    </reaction>
</comment>
<reference evidence="8" key="2">
    <citation type="submission" date="2023-07" db="EMBL/GenBank/DDBJ databases">
        <title>Myceligenerans salitolerans sp. nov., a halotolerant actinomycete isolated from a salt lake in Xinjiang, China.</title>
        <authorList>
            <person name="Guan T."/>
        </authorList>
    </citation>
    <scope>NUCLEOTIDE SEQUENCE [LARGE SCALE GENOMIC DNA]</scope>
    <source>
        <strain evidence="8">XHU 5031</strain>
    </source>
</reference>
<feature type="binding site" evidence="5">
    <location>
        <position position="195"/>
    </location>
    <ligand>
        <name>phosphoenolpyruvate</name>
        <dbReference type="ChEBI" id="CHEBI:58702"/>
    </ligand>
</feature>
<feature type="compositionally biased region" description="Basic and acidic residues" evidence="6">
    <location>
        <begin position="155"/>
        <end position="171"/>
    </location>
</feature>
<evidence type="ECO:0000313" key="8">
    <source>
        <dbReference type="Proteomes" id="UP000664617"/>
    </source>
</evidence>
<name>A0ABS3IEE7_9MICO</name>
<dbReference type="PANTHER" id="PTHR40392:SF1">
    <property type="entry name" value="2-PHOSPHO-L-LACTATE GUANYLYLTRANSFERASE"/>
    <property type="match status" value="1"/>
</dbReference>
<dbReference type="Gene3D" id="3.90.550.10">
    <property type="entry name" value="Spore Coat Polysaccharide Biosynthesis Protein SpsA, Chain A"/>
    <property type="match status" value="1"/>
</dbReference>
<feature type="binding site" evidence="5">
    <location>
        <position position="216"/>
    </location>
    <ligand>
        <name>phosphoenolpyruvate</name>
        <dbReference type="ChEBI" id="CHEBI:58702"/>
    </ligand>
</feature>
<dbReference type="InterPro" id="IPR029044">
    <property type="entry name" value="Nucleotide-diphossugar_trans"/>
</dbReference>
<comment type="caution">
    <text evidence="7">The sequence shown here is derived from an EMBL/GenBank/DDBJ whole genome shotgun (WGS) entry which is preliminary data.</text>
</comment>
<keyword evidence="8" id="KW-1185">Reference proteome</keyword>
<evidence type="ECO:0000256" key="6">
    <source>
        <dbReference type="SAM" id="MobiDB-lite"/>
    </source>
</evidence>
<dbReference type="InterPro" id="IPR002835">
    <property type="entry name" value="CofC"/>
</dbReference>
<sequence>MSSSATPAPAGPARLATGVTAVVPLRDGVSGKSRLASVLDDDGRRALITVLAQHVVGTLLATPQVHRVVVVTADIGFARSAVGELSDVGELAFLAQSPDRPGLNAALDTAREAVGSGTPDAGNALGAPSSLLVAHADLPALTPADITALATRAPLHPDGRRSGPPPERRSPELGAPDRPQAADVVIATDRAGRGTNLLLLNGGAAVGFRFRFGPDSRHAHEAEARRLGLRAVTTSRPSTAVDLDTVDDWNELPAEVRTAVARYARFPSR</sequence>
<comment type="function">
    <text evidence="5">Guanylyltransferase that catalyzes the activation of phosphoenolpyruvate (PEP) as enolpyruvoyl-2-diphospho-5'-guanosine, via the condensation of PEP with GTP. It is involved in the biosynthesis of coenzyme F420, a hydride carrier cofactor.</text>
</comment>
<reference evidence="7 8" key="1">
    <citation type="submission" date="2021-03" db="EMBL/GenBank/DDBJ databases">
        <authorList>
            <person name="Xin L."/>
        </authorList>
    </citation>
    <scope>NUCLEOTIDE SEQUENCE [LARGE SCALE GENOMIC DNA]</scope>
    <source>
        <strain evidence="7 8">XHU 5031</strain>
    </source>
</reference>
<organism evidence="7 8">
    <name type="scientific">Myceligenerans salitolerans</name>
    <dbReference type="NCBI Taxonomy" id="1230528"/>
    <lineage>
        <taxon>Bacteria</taxon>
        <taxon>Bacillati</taxon>
        <taxon>Actinomycetota</taxon>
        <taxon>Actinomycetes</taxon>
        <taxon>Micrococcales</taxon>
        <taxon>Promicromonosporaceae</taxon>
        <taxon>Myceligenerans</taxon>
    </lineage>
</organism>
<dbReference type="HAMAP" id="MF_02114">
    <property type="entry name" value="CofC"/>
    <property type="match status" value="1"/>
</dbReference>